<evidence type="ECO:0000313" key="1">
    <source>
        <dbReference type="EMBL" id="KAF7546297.1"/>
    </source>
</evidence>
<evidence type="ECO:0008006" key="3">
    <source>
        <dbReference type="Google" id="ProtNLM"/>
    </source>
</evidence>
<comment type="caution">
    <text evidence="1">The sequence shown here is derived from an EMBL/GenBank/DDBJ whole genome shotgun (WGS) entry which is preliminary data.</text>
</comment>
<dbReference type="EMBL" id="JAANBB010000219">
    <property type="protein sequence ID" value="KAF7546297.1"/>
    <property type="molecule type" value="Genomic_DNA"/>
</dbReference>
<sequence length="241" mass="27444">MNPISAIGVAAGSIQFADLGVKALLSSIRFLKNLHDAPKRITALLQDIDRSIKRLLDLEARLRNETDPLTQRVSKSQLQTLRDVVSEGNQAVVDLQKTLERVKFLQNDSKARKIWKSCLSVEISRDIETHLSRIQRQHSETLQQLHLAGLDVILNQGDQITQTENIMKDLKKESELTNTSLAVLQNSEQPQVLNKQRHIVWYNSLAQISTQKSTHWQPTSTLSVYIFYPYYQLKASTRMAS</sequence>
<keyword evidence="2" id="KW-1185">Reference proteome</keyword>
<proteinExistence type="predicted"/>
<name>A0A9P5H1V6_9HYPO</name>
<dbReference type="OrthoDB" id="5308957at2759"/>
<evidence type="ECO:0000313" key="2">
    <source>
        <dbReference type="Proteomes" id="UP000722485"/>
    </source>
</evidence>
<dbReference type="AlphaFoldDB" id="A0A9P5H1V6"/>
<organism evidence="1 2">
    <name type="scientific">Cylindrodendrum hubeiense</name>
    <dbReference type="NCBI Taxonomy" id="595255"/>
    <lineage>
        <taxon>Eukaryota</taxon>
        <taxon>Fungi</taxon>
        <taxon>Dikarya</taxon>
        <taxon>Ascomycota</taxon>
        <taxon>Pezizomycotina</taxon>
        <taxon>Sordariomycetes</taxon>
        <taxon>Hypocreomycetidae</taxon>
        <taxon>Hypocreales</taxon>
        <taxon>Nectriaceae</taxon>
        <taxon>Cylindrodendrum</taxon>
    </lineage>
</organism>
<protein>
    <recommendedName>
        <fullName evidence="3">Fungal N-terminal domain-containing protein</fullName>
    </recommendedName>
</protein>
<dbReference type="Proteomes" id="UP000722485">
    <property type="component" value="Unassembled WGS sequence"/>
</dbReference>
<reference evidence="1" key="1">
    <citation type="submission" date="2020-03" db="EMBL/GenBank/DDBJ databases">
        <title>Draft Genome Sequence of Cylindrodendrum hubeiense.</title>
        <authorList>
            <person name="Buettner E."/>
            <person name="Kellner H."/>
        </authorList>
    </citation>
    <scope>NUCLEOTIDE SEQUENCE</scope>
    <source>
        <strain evidence="1">IHI 201604</strain>
    </source>
</reference>
<gene>
    <name evidence="1" type="ORF">G7Z17_g8540</name>
</gene>
<accession>A0A9P5H1V6</accession>